<proteinExistence type="predicted"/>
<comment type="caution">
    <text evidence="2">The sequence shown here is derived from an EMBL/GenBank/DDBJ whole genome shotgun (WGS) entry which is preliminary data.</text>
</comment>
<accession>A0A0L7LQL8</accession>
<sequence>MRVLTKGSEQKHYKLHFTTQTTPLAKKVDSSPFPSNLSTGFLLQNRNKELVKDTTPPRSSRPSSRRPIARVDATTYRPQLKPGTGPLAASPDSSPHTSLHRRADNYTPATAQLIIQEKDQSQKHQQNSEQDAKYKDEHSNSGVEQTHYQYKQETNAQDQRTVTHSHDGQQQQSLTVPAQAPTAQHHHSPQGQSQQAQIAQNQNQQAPIPQTQNQYYQQEKSQEIYQEHYQEPDYQPQHQYLNPYYQTHVSQNQNPYYRPQIFDQRAYEHRAFELFNHRQYQPLAQPLQYRLVPYNTGRY</sequence>
<evidence type="ECO:0000313" key="2">
    <source>
        <dbReference type="EMBL" id="KOB77793.1"/>
    </source>
</evidence>
<feature type="compositionally biased region" description="Basic and acidic residues" evidence="1">
    <location>
        <begin position="130"/>
        <end position="139"/>
    </location>
</feature>
<gene>
    <name evidence="2" type="ORF">OBRU01_02525</name>
</gene>
<name>A0A0L7LQL8_OPEBR</name>
<evidence type="ECO:0000313" key="3">
    <source>
        <dbReference type="Proteomes" id="UP000037510"/>
    </source>
</evidence>
<organism evidence="2 3">
    <name type="scientific">Operophtera brumata</name>
    <name type="common">Winter moth</name>
    <name type="synonym">Phalaena brumata</name>
    <dbReference type="NCBI Taxonomy" id="104452"/>
    <lineage>
        <taxon>Eukaryota</taxon>
        <taxon>Metazoa</taxon>
        <taxon>Ecdysozoa</taxon>
        <taxon>Arthropoda</taxon>
        <taxon>Hexapoda</taxon>
        <taxon>Insecta</taxon>
        <taxon>Pterygota</taxon>
        <taxon>Neoptera</taxon>
        <taxon>Endopterygota</taxon>
        <taxon>Lepidoptera</taxon>
        <taxon>Glossata</taxon>
        <taxon>Ditrysia</taxon>
        <taxon>Geometroidea</taxon>
        <taxon>Geometridae</taxon>
        <taxon>Larentiinae</taxon>
        <taxon>Operophtera</taxon>
    </lineage>
</organism>
<feature type="region of interest" description="Disordered" evidence="1">
    <location>
        <begin position="44"/>
        <end position="101"/>
    </location>
</feature>
<dbReference type="Proteomes" id="UP000037510">
    <property type="component" value="Unassembled WGS sequence"/>
</dbReference>
<keyword evidence="3" id="KW-1185">Reference proteome</keyword>
<reference evidence="2 3" key="1">
    <citation type="journal article" date="2015" name="Genome Biol. Evol.">
        <title>The genome of winter moth (Operophtera brumata) provides a genomic perspective on sexual dimorphism and phenology.</title>
        <authorList>
            <person name="Derks M.F."/>
            <person name="Smit S."/>
            <person name="Salis L."/>
            <person name="Schijlen E."/>
            <person name="Bossers A."/>
            <person name="Mateman C."/>
            <person name="Pijl A.S."/>
            <person name="de Ridder D."/>
            <person name="Groenen M.A."/>
            <person name="Visser M.E."/>
            <person name="Megens H.J."/>
        </authorList>
    </citation>
    <scope>NUCLEOTIDE SEQUENCE [LARGE SCALE GENOMIC DNA]</scope>
    <source>
        <strain evidence="2">WM2013NL</strain>
        <tissue evidence="2">Head and thorax</tissue>
    </source>
</reference>
<feature type="compositionally biased region" description="Low complexity" evidence="1">
    <location>
        <begin position="189"/>
        <end position="214"/>
    </location>
</feature>
<feature type="region of interest" description="Disordered" evidence="1">
    <location>
        <begin position="118"/>
        <end position="220"/>
    </location>
</feature>
<evidence type="ECO:0000256" key="1">
    <source>
        <dbReference type="SAM" id="MobiDB-lite"/>
    </source>
</evidence>
<feature type="compositionally biased region" description="Polar residues" evidence="1">
    <location>
        <begin position="140"/>
        <end position="176"/>
    </location>
</feature>
<protein>
    <submittedName>
        <fullName evidence="2">Uncharacterized protein</fullName>
    </submittedName>
</protein>
<dbReference type="AlphaFoldDB" id="A0A0L7LQL8"/>
<dbReference type="EMBL" id="JTDY01000305">
    <property type="protein sequence ID" value="KOB77793.1"/>
    <property type="molecule type" value="Genomic_DNA"/>
</dbReference>